<organism evidence="2 3">
    <name type="scientific">Dendrobium catenatum</name>
    <dbReference type="NCBI Taxonomy" id="906689"/>
    <lineage>
        <taxon>Eukaryota</taxon>
        <taxon>Viridiplantae</taxon>
        <taxon>Streptophyta</taxon>
        <taxon>Embryophyta</taxon>
        <taxon>Tracheophyta</taxon>
        <taxon>Spermatophyta</taxon>
        <taxon>Magnoliopsida</taxon>
        <taxon>Liliopsida</taxon>
        <taxon>Asparagales</taxon>
        <taxon>Orchidaceae</taxon>
        <taxon>Epidendroideae</taxon>
        <taxon>Malaxideae</taxon>
        <taxon>Dendrobiinae</taxon>
        <taxon>Dendrobium</taxon>
    </lineage>
</organism>
<name>A0A2I0VJC5_9ASPA</name>
<keyword evidence="1" id="KW-0472">Membrane</keyword>
<reference evidence="2 3" key="2">
    <citation type="journal article" date="2017" name="Nature">
        <title>The Apostasia genome and the evolution of orchids.</title>
        <authorList>
            <person name="Zhang G.Q."/>
            <person name="Liu K.W."/>
            <person name="Li Z."/>
            <person name="Lohaus R."/>
            <person name="Hsiao Y.Y."/>
            <person name="Niu S.C."/>
            <person name="Wang J.Y."/>
            <person name="Lin Y.C."/>
            <person name="Xu Q."/>
            <person name="Chen L.J."/>
            <person name="Yoshida K."/>
            <person name="Fujiwara S."/>
            <person name="Wang Z.W."/>
            <person name="Zhang Y.Q."/>
            <person name="Mitsuda N."/>
            <person name="Wang M."/>
            <person name="Liu G.H."/>
            <person name="Pecoraro L."/>
            <person name="Huang H.X."/>
            <person name="Xiao X.J."/>
            <person name="Lin M."/>
            <person name="Wu X.Y."/>
            <person name="Wu W.L."/>
            <person name="Chen Y.Y."/>
            <person name="Chang S.B."/>
            <person name="Sakamoto S."/>
            <person name="Ohme-Takagi M."/>
            <person name="Yagi M."/>
            <person name="Zeng S.J."/>
            <person name="Shen C.Y."/>
            <person name="Yeh C.M."/>
            <person name="Luo Y.B."/>
            <person name="Tsai W.C."/>
            <person name="Van de Peer Y."/>
            <person name="Liu Z.J."/>
        </authorList>
    </citation>
    <scope>NUCLEOTIDE SEQUENCE [LARGE SCALE GENOMIC DNA]</scope>
    <source>
        <tissue evidence="2">The whole plant</tissue>
    </source>
</reference>
<feature type="transmembrane region" description="Helical" evidence="1">
    <location>
        <begin position="12"/>
        <end position="32"/>
    </location>
</feature>
<feature type="transmembrane region" description="Helical" evidence="1">
    <location>
        <begin position="38"/>
        <end position="59"/>
    </location>
</feature>
<reference evidence="2 3" key="1">
    <citation type="journal article" date="2016" name="Sci. Rep.">
        <title>The Dendrobium catenatum Lindl. genome sequence provides insights into polysaccharide synthase, floral development and adaptive evolution.</title>
        <authorList>
            <person name="Zhang G.Q."/>
            <person name="Xu Q."/>
            <person name="Bian C."/>
            <person name="Tsai W.C."/>
            <person name="Yeh C.M."/>
            <person name="Liu K.W."/>
            <person name="Yoshida K."/>
            <person name="Zhang L.S."/>
            <person name="Chang S.B."/>
            <person name="Chen F."/>
            <person name="Shi Y."/>
            <person name="Su Y.Y."/>
            <person name="Zhang Y.Q."/>
            <person name="Chen L.J."/>
            <person name="Yin Y."/>
            <person name="Lin M."/>
            <person name="Huang H."/>
            <person name="Deng H."/>
            <person name="Wang Z.W."/>
            <person name="Zhu S.L."/>
            <person name="Zhao X."/>
            <person name="Deng C."/>
            <person name="Niu S.C."/>
            <person name="Huang J."/>
            <person name="Wang M."/>
            <person name="Liu G.H."/>
            <person name="Yang H.J."/>
            <person name="Xiao X.J."/>
            <person name="Hsiao Y.Y."/>
            <person name="Wu W.L."/>
            <person name="Chen Y.Y."/>
            <person name="Mitsuda N."/>
            <person name="Ohme-Takagi M."/>
            <person name="Luo Y.B."/>
            <person name="Van de Peer Y."/>
            <person name="Liu Z.J."/>
        </authorList>
    </citation>
    <scope>NUCLEOTIDE SEQUENCE [LARGE SCALE GENOMIC DNA]</scope>
    <source>
        <tissue evidence="2">The whole plant</tissue>
    </source>
</reference>
<protein>
    <submittedName>
        <fullName evidence="2">Anthranilate synthase component I-2, chloroplastic</fullName>
    </submittedName>
</protein>
<keyword evidence="1" id="KW-1133">Transmembrane helix</keyword>
<keyword evidence="1" id="KW-0812">Transmembrane</keyword>
<dbReference type="AlphaFoldDB" id="A0A2I0VJC5"/>
<sequence length="210" mass="22464">MHGALGSVKATLSPSTGLVLTLLPSLVSMAYINSSAPNHFQLLSSAISLFAIVMGALALSSRVSSFSLSHGVVAFPTSTGTTRHPLLGFSHRPHLKCFAAALSSSVSGKQLSSLPLEKPSNSICYLVPTVEKEELARFAYAVEMGSNLVPLYRCIFCDHLTPILAYRCLVEEDDTESPSFLFESVEQGLTGSSVVGAFTSYFLSFCLIYL</sequence>
<dbReference type="STRING" id="906689.A0A2I0VJC5"/>
<proteinExistence type="predicted"/>
<accession>A0A2I0VJC5</accession>
<evidence type="ECO:0000256" key="1">
    <source>
        <dbReference type="SAM" id="Phobius"/>
    </source>
</evidence>
<gene>
    <name evidence="2" type="primary">ASA2</name>
    <name evidence="2" type="ORF">MA16_Dca022436</name>
</gene>
<evidence type="ECO:0000313" key="2">
    <source>
        <dbReference type="EMBL" id="PKU63518.1"/>
    </source>
</evidence>
<dbReference type="Proteomes" id="UP000233837">
    <property type="component" value="Unassembled WGS sequence"/>
</dbReference>
<evidence type="ECO:0000313" key="3">
    <source>
        <dbReference type="Proteomes" id="UP000233837"/>
    </source>
</evidence>
<keyword evidence="3" id="KW-1185">Reference proteome</keyword>
<dbReference type="EMBL" id="KZ503485">
    <property type="protein sequence ID" value="PKU63518.1"/>
    <property type="molecule type" value="Genomic_DNA"/>
</dbReference>